<proteinExistence type="predicted"/>
<comment type="caution">
    <text evidence="2">The sequence shown here is derived from an EMBL/GenBank/DDBJ whole genome shotgun (WGS) entry which is preliminary data.</text>
</comment>
<dbReference type="Proteomes" id="UP000030428">
    <property type="component" value="Unassembled WGS sequence"/>
</dbReference>
<dbReference type="SUPFAM" id="SSF56436">
    <property type="entry name" value="C-type lectin-like"/>
    <property type="match status" value="1"/>
</dbReference>
<dbReference type="GO" id="GO:0005524">
    <property type="term" value="F:ATP binding"/>
    <property type="evidence" value="ECO:0007669"/>
    <property type="project" value="InterPro"/>
</dbReference>
<keyword evidence="3" id="KW-1185">Reference proteome</keyword>
<dbReference type="Pfam" id="PF03781">
    <property type="entry name" value="FGE-sulfatase"/>
    <property type="match status" value="1"/>
</dbReference>
<dbReference type="Pfam" id="PF00069">
    <property type="entry name" value="Pkinase"/>
    <property type="match status" value="1"/>
</dbReference>
<dbReference type="Gene3D" id="3.30.200.20">
    <property type="entry name" value="Phosphorylase Kinase, domain 1"/>
    <property type="match status" value="1"/>
</dbReference>
<dbReference type="Gene3D" id="1.10.510.10">
    <property type="entry name" value="Transferase(Phosphotransferase) domain 1"/>
    <property type="match status" value="1"/>
</dbReference>
<dbReference type="PANTHER" id="PTHR23150:SF19">
    <property type="entry name" value="FORMYLGLYCINE-GENERATING ENZYME"/>
    <property type="match status" value="1"/>
</dbReference>
<feature type="domain" description="Protein kinase" evidence="1">
    <location>
        <begin position="7"/>
        <end position="251"/>
    </location>
</feature>
<name>A0A4E0QPA2_9GAMM</name>
<dbReference type="SUPFAM" id="SSF56112">
    <property type="entry name" value="Protein kinase-like (PK-like)"/>
    <property type="match status" value="1"/>
</dbReference>
<protein>
    <recommendedName>
        <fullName evidence="1">Protein kinase domain-containing protein</fullName>
    </recommendedName>
</protein>
<organism evidence="2 3">
    <name type="scientific">Candidatus Thiomargarita nelsonii</name>
    <dbReference type="NCBI Taxonomy" id="1003181"/>
    <lineage>
        <taxon>Bacteria</taxon>
        <taxon>Pseudomonadati</taxon>
        <taxon>Pseudomonadota</taxon>
        <taxon>Gammaproteobacteria</taxon>
        <taxon>Thiotrichales</taxon>
        <taxon>Thiotrichaceae</taxon>
        <taxon>Thiomargarita</taxon>
    </lineage>
</organism>
<dbReference type="AlphaFoldDB" id="A0A4E0QPA2"/>
<dbReference type="InterPro" id="IPR011009">
    <property type="entry name" value="Kinase-like_dom_sf"/>
</dbReference>
<dbReference type="InterPro" id="IPR000719">
    <property type="entry name" value="Prot_kinase_dom"/>
</dbReference>
<dbReference type="InterPro" id="IPR005532">
    <property type="entry name" value="SUMF_dom"/>
</dbReference>
<gene>
    <name evidence="2" type="ORF">PN36_30295</name>
</gene>
<dbReference type="CDD" id="cd14014">
    <property type="entry name" value="STKc_PknB_like"/>
    <property type="match status" value="1"/>
</dbReference>
<dbReference type="InterPro" id="IPR042095">
    <property type="entry name" value="SUMF_sf"/>
</dbReference>
<evidence type="ECO:0000313" key="2">
    <source>
        <dbReference type="EMBL" id="TGO02110.1"/>
    </source>
</evidence>
<sequence>MHDIGFYSIERLLGAGSMGCMFLCQNKNRLFEQERVVVRCFWETLKGDINEVFKELFAINKIASEFVPKMLDYGYTDKNHAYFVTEYIEDSVDGEAWLKKYGPMDLETSLDVGLQVAKALQLAHDNKIYHLNLKPANLLLKHTESGISVKITDFGLSQVASSVICGTSDYAPPEQRSFNSLSVLDAKNDVFAFGATMYHLCTQKRPHQFRERDLPDVQALRDLLCDCVEDEIENRPNSARELVSQLEKIVFEFETVTVNTVGEITHQEHKQAHYQTEDLGKGITLEMVYIPSGTFIMGSPETEKDRDSDESPQHEITIEPFYISKYPVTQAQWQAIMGDNPSNFKGDNRPVEKVSWDEAVKFCQRLSYKTGRIYSLPSEAQWEYACRAGTTTPFYFGETITTDLANYNGKYSYGSGSKGVYRKETTEVGSFPPNAFGLYDMHGNVWEWCADSWHDNYEGAPSDGSVWEKEKSRVVRGGSWYDEPRYARSADRYNYSSQDSHIGLRLVSFVALPLHKRCALLPFELSG</sequence>
<dbReference type="GO" id="GO:0120147">
    <property type="term" value="F:formylglycine-generating oxidase activity"/>
    <property type="evidence" value="ECO:0007669"/>
    <property type="project" value="TreeGrafter"/>
</dbReference>
<dbReference type="PROSITE" id="PS50011">
    <property type="entry name" value="PROTEIN_KINASE_DOM"/>
    <property type="match status" value="1"/>
</dbReference>
<reference evidence="2 3" key="1">
    <citation type="journal article" date="2016" name="Front. Microbiol.">
        <title>Single-Cell (Meta-)Genomics of a Dimorphic Candidatus Thiomargarita nelsonii Reveals Genomic Plasticity.</title>
        <authorList>
            <person name="Flood B.E."/>
            <person name="Fliss P."/>
            <person name="Jones D.S."/>
            <person name="Dick G.J."/>
            <person name="Jain S."/>
            <person name="Kaster A.K."/>
            <person name="Winkel M."/>
            <person name="Mussmann M."/>
            <person name="Bailey J."/>
        </authorList>
    </citation>
    <scope>NUCLEOTIDE SEQUENCE [LARGE SCALE GENOMIC DNA]</scope>
    <source>
        <strain evidence="2">Hydrate Ridge</strain>
    </source>
</reference>
<dbReference type="PANTHER" id="PTHR23150">
    <property type="entry name" value="SULFATASE MODIFYING FACTOR 1, 2"/>
    <property type="match status" value="1"/>
</dbReference>
<dbReference type="InterPro" id="IPR016187">
    <property type="entry name" value="CTDL_fold"/>
</dbReference>
<accession>A0A4E0QPA2</accession>
<evidence type="ECO:0000259" key="1">
    <source>
        <dbReference type="PROSITE" id="PS50011"/>
    </source>
</evidence>
<dbReference type="EMBL" id="JSZA02000221">
    <property type="protein sequence ID" value="TGO02110.1"/>
    <property type="molecule type" value="Genomic_DNA"/>
</dbReference>
<evidence type="ECO:0000313" key="3">
    <source>
        <dbReference type="Proteomes" id="UP000030428"/>
    </source>
</evidence>
<dbReference type="Gene3D" id="3.90.1580.10">
    <property type="entry name" value="paralog of FGE (formylglycine-generating enzyme)"/>
    <property type="match status" value="1"/>
</dbReference>
<dbReference type="InterPro" id="IPR051043">
    <property type="entry name" value="Sulfatase_Mod_Factor_Kinase"/>
</dbReference>
<dbReference type="GO" id="GO:0004672">
    <property type="term" value="F:protein kinase activity"/>
    <property type="evidence" value="ECO:0007669"/>
    <property type="project" value="InterPro"/>
</dbReference>